<dbReference type="PANTHER" id="PTHR43226:SF1">
    <property type="entry name" value="XAA-PRO DIPEPTIDASE"/>
    <property type="match status" value="1"/>
</dbReference>
<evidence type="ECO:0000256" key="12">
    <source>
        <dbReference type="ARBA" id="ARBA00030849"/>
    </source>
</evidence>
<keyword evidence="6" id="KW-0031">Aminopeptidase</keyword>
<sequence length="971" mass="104563">MVRLATGLAVAAALSSTHMATARSIAPSDKANSTTPTQLIDPSSNDTANDHTGMQDVRDAIARASMQTITAGGNNNKGALGDAPPMPGVDTTAGVTPAHGQVVTLPLRMDLRCRWNYISDQKDVKVYRAFMRPGRDNPQQMDEWCDEVRDKLQKRCEGDYGKGNFTWHRCAGDSKDLLSWGPKGAVATWEIPVAEGEKPKCVRQALEKAAGGWLVDWMGFEGCYQAFGFEIEVSSGHGGGEPTPAASAPSESGAPIGKEAAGPAPKLAERHGSGAPEAAARHPHWRRRNGPAYPHTVTSRVGALARIFPPILLRLVPQSARWVALLVPFANVCMLAHAQSPAGKATPPGGGPAGSLSAAAGLGFVAAPCPAVSVFRIPPPPQSPPPTSSGPMKPMAAWQLAGSTTSGRCLHRGAAAFCLSAAAAPPPLLPPLPLGRRRHLQARRFASSVPQLLSSSFPPLSPPRLPSSSHPRIASSRPRRAPANHTSTTATYRIPPRAPYSSSTAAMVAQDFEAVLKGKYPAKAHARRVLDILRQKAPKAGSGVFYLESTRTKLQEDNDSPEHFRQRRFFYYLTGCNMADCSVAYDAAADKLILFIPPIDPDDVIWSGLPVSIDDALARWDVDEVRYTNEVNATLTQLASRAGADATVFALAGQVSDDVTFLEFAHKDFDALKPAVETARVVKDEFEVAMIRKANHISSLAHKAVIQRARSARYERELEAAFLERCVAHGAKEMAYHPILAGGKAAATLHYVDNNAPLEGKQNVLIDAGAEWENYASDITRTFPLSGKFTKESRDIYDIVYKMQQDCTDMIKAGMLWDDIHLHAHKIAIAGLLALGILRGDASEILAARTSAAFFPHGLGHYLGLDTHDVGGNPNRGDKDALFRYLRLRGVIPAGSVVTVEPGVYFCEFIIRPYLDDPVHSKFIDAAVLDRYWDVGGVRIEDNILVTETGYENLTTAIKEATEIEATVASG</sequence>
<feature type="region of interest" description="Disordered" evidence="13">
    <location>
        <begin position="453"/>
        <end position="496"/>
    </location>
</feature>
<keyword evidence="10" id="KW-0482">Metalloprotease</keyword>
<dbReference type="Pfam" id="PF00557">
    <property type="entry name" value="Peptidase_M24"/>
    <property type="match status" value="1"/>
</dbReference>
<dbReference type="AlphaFoldDB" id="A0A2U3E6V3"/>
<feature type="region of interest" description="Disordered" evidence="13">
    <location>
        <begin position="235"/>
        <end position="293"/>
    </location>
</feature>
<feature type="region of interest" description="Disordered" evidence="13">
    <location>
        <begin position="70"/>
        <end position="96"/>
    </location>
</feature>
<proteinExistence type="inferred from homology"/>
<evidence type="ECO:0000256" key="3">
    <source>
        <dbReference type="ARBA" id="ARBA00002443"/>
    </source>
</evidence>
<evidence type="ECO:0000256" key="7">
    <source>
        <dbReference type="ARBA" id="ARBA00022670"/>
    </source>
</evidence>
<feature type="compositionally biased region" description="Low complexity" evidence="13">
    <location>
        <begin position="466"/>
        <end position="476"/>
    </location>
</feature>
<evidence type="ECO:0000259" key="15">
    <source>
        <dbReference type="SMART" id="SM01011"/>
    </source>
</evidence>
<dbReference type="GO" id="GO:0070006">
    <property type="term" value="F:metalloaminopeptidase activity"/>
    <property type="evidence" value="ECO:0007669"/>
    <property type="project" value="InterPro"/>
</dbReference>
<evidence type="ECO:0000256" key="11">
    <source>
        <dbReference type="ARBA" id="ARBA00023211"/>
    </source>
</evidence>
<comment type="function">
    <text evidence="3">Catalyzes the removal of a penultimate prolyl residue from the N-termini of peptides.</text>
</comment>
<dbReference type="GO" id="GO:0006508">
    <property type="term" value="P:proteolysis"/>
    <property type="evidence" value="ECO:0007669"/>
    <property type="project" value="UniProtKB-KW"/>
</dbReference>
<feature type="signal peptide" evidence="14">
    <location>
        <begin position="1"/>
        <end position="22"/>
    </location>
</feature>
<evidence type="ECO:0000256" key="4">
    <source>
        <dbReference type="ARBA" id="ARBA00008766"/>
    </source>
</evidence>
<comment type="similarity">
    <text evidence="4">Belongs to the peptidase M24B family.</text>
</comment>
<dbReference type="SUPFAM" id="SSF53092">
    <property type="entry name" value="Creatinase/prolidase N-terminal domain"/>
    <property type="match status" value="1"/>
</dbReference>
<dbReference type="SUPFAM" id="SSF55920">
    <property type="entry name" value="Creatinase/aminopeptidase"/>
    <property type="match status" value="1"/>
</dbReference>
<dbReference type="Gene3D" id="3.40.350.10">
    <property type="entry name" value="Creatinase/prolidase N-terminal domain"/>
    <property type="match status" value="1"/>
</dbReference>
<comment type="catalytic activity">
    <reaction evidence="1">
        <text>Release of any N-terminal amino acid, including proline, that is linked to proline, even from a dipeptide or tripeptide.</text>
        <dbReference type="EC" id="3.4.11.9"/>
    </reaction>
</comment>
<dbReference type="Gene3D" id="3.90.230.10">
    <property type="entry name" value="Creatinase/methionine aminopeptidase superfamily"/>
    <property type="match status" value="1"/>
</dbReference>
<protein>
    <recommendedName>
        <fullName evidence="5">Xaa-Pro aminopeptidase</fullName>
        <ecNumber evidence="5">3.4.11.9</ecNumber>
    </recommendedName>
    <alternativeName>
        <fullName evidence="12">Aminoacylproline aminopeptidase</fullName>
    </alternativeName>
</protein>
<evidence type="ECO:0000256" key="2">
    <source>
        <dbReference type="ARBA" id="ARBA00001936"/>
    </source>
</evidence>
<evidence type="ECO:0000256" key="1">
    <source>
        <dbReference type="ARBA" id="ARBA00001424"/>
    </source>
</evidence>
<evidence type="ECO:0000313" key="17">
    <source>
        <dbReference type="Proteomes" id="UP000245956"/>
    </source>
</evidence>
<keyword evidence="11" id="KW-0464">Manganese</keyword>
<feature type="region of interest" description="Disordered" evidence="13">
    <location>
        <begin position="24"/>
        <end position="52"/>
    </location>
</feature>
<evidence type="ECO:0000256" key="14">
    <source>
        <dbReference type="SAM" id="SignalP"/>
    </source>
</evidence>
<accession>A0A2U3E6V3</accession>
<organism evidence="16 17">
    <name type="scientific">Purpureocillium lilacinum</name>
    <name type="common">Paecilomyces lilacinus</name>
    <dbReference type="NCBI Taxonomy" id="33203"/>
    <lineage>
        <taxon>Eukaryota</taxon>
        <taxon>Fungi</taxon>
        <taxon>Dikarya</taxon>
        <taxon>Ascomycota</taxon>
        <taxon>Pezizomycotina</taxon>
        <taxon>Sordariomycetes</taxon>
        <taxon>Hypocreomycetidae</taxon>
        <taxon>Hypocreales</taxon>
        <taxon>Ophiocordycipitaceae</taxon>
        <taxon>Purpureocillium</taxon>
    </lineage>
</organism>
<evidence type="ECO:0000256" key="10">
    <source>
        <dbReference type="ARBA" id="ARBA00023049"/>
    </source>
</evidence>
<feature type="chain" id="PRO_5015644905" description="Xaa-Pro aminopeptidase" evidence="14">
    <location>
        <begin position="23"/>
        <end position="971"/>
    </location>
</feature>
<comment type="cofactor">
    <cofactor evidence="2">
        <name>Mn(2+)</name>
        <dbReference type="ChEBI" id="CHEBI:29035"/>
    </cofactor>
</comment>
<dbReference type="InterPro" id="IPR029149">
    <property type="entry name" value="Creatin/AminoP/Spt16_N"/>
</dbReference>
<reference evidence="16 17" key="1">
    <citation type="journal article" date="2016" name="Front. Microbiol.">
        <title>Genome and transcriptome sequences reveal the specific parasitism of the nematophagous Purpureocillium lilacinum 36-1.</title>
        <authorList>
            <person name="Xie J."/>
            <person name="Li S."/>
            <person name="Mo C."/>
            <person name="Xiao X."/>
            <person name="Peng D."/>
            <person name="Wang G."/>
            <person name="Xiao Y."/>
        </authorList>
    </citation>
    <scope>NUCLEOTIDE SEQUENCE [LARGE SCALE GENOMIC DNA]</scope>
    <source>
        <strain evidence="16 17">36-1</strain>
    </source>
</reference>
<evidence type="ECO:0000256" key="5">
    <source>
        <dbReference type="ARBA" id="ARBA00012574"/>
    </source>
</evidence>
<comment type="caution">
    <text evidence="16">The sequence shown here is derived from an EMBL/GenBank/DDBJ whole genome shotgun (WGS) entry which is preliminary data.</text>
</comment>
<dbReference type="PANTHER" id="PTHR43226">
    <property type="entry name" value="XAA-PRO AMINOPEPTIDASE 3"/>
    <property type="match status" value="1"/>
</dbReference>
<keyword evidence="7" id="KW-0645">Protease</keyword>
<keyword evidence="14" id="KW-0732">Signal</keyword>
<dbReference type="Proteomes" id="UP000245956">
    <property type="component" value="Unassembled WGS sequence"/>
</dbReference>
<dbReference type="SMART" id="SM01011">
    <property type="entry name" value="AMP_N"/>
    <property type="match status" value="1"/>
</dbReference>
<dbReference type="InterPro" id="IPR007865">
    <property type="entry name" value="Aminopep_P_N"/>
</dbReference>
<evidence type="ECO:0000256" key="9">
    <source>
        <dbReference type="ARBA" id="ARBA00022801"/>
    </source>
</evidence>
<evidence type="ECO:0000313" key="16">
    <source>
        <dbReference type="EMBL" id="PWI70240.1"/>
    </source>
</evidence>
<keyword evidence="9" id="KW-0378">Hydrolase</keyword>
<name>A0A2U3E6V3_PURLI</name>
<dbReference type="InterPro" id="IPR036005">
    <property type="entry name" value="Creatinase/aminopeptidase-like"/>
</dbReference>
<dbReference type="EMBL" id="LCWV01000010">
    <property type="protein sequence ID" value="PWI70240.1"/>
    <property type="molecule type" value="Genomic_DNA"/>
</dbReference>
<evidence type="ECO:0000256" key="6">
    <source>
        <dbReference type="ARBA" id="ARBA00022438"/>
    </source>
</evidence>
<feature type="compositionally biased region" description="Polar residues" evidence="13">
    <location>
        <begin position="30"/>
        <end position="52"/>
    </location>
</feature>
<dbReference type="InterPro" id="IPR000994">
    <property type="entry name" value="Pept_M24"/>
</dbReference>
<dbReference type="InterPro" id="IPR052433">
    <property type="entry name" value="X-Pro_dipept-like"/>
</dbReference>
<dbReference type="GO" id="GO:0030145">
    <property type="term" value="F:manganese ion binding"/>
    <property type="evidence" value="ECO:0007669"/>
    <property type="project" value="InterPro"/>
</dbReference>
<gene>
    <name evidence="16" type="ORF">PCL_00384</name>
</gene>
<evidence type="ECO:0000256" key="8">
    <source>
        <dbReference type="ARBA" id="ARBA00022723"/>
    </source>
</evidence>
<feature type="domain" description="Aminopeptidase P N-terminal" evidence="15">
    <location>
        <begin position="520"/>
        <end position="656"/>
    </location>
</feature>
<dbReference type="Pfam" id="PF05195">
    <property type="entry name" value="AMP_N"/>
    <property type="match status" value="1"/>
</dbReference>
<dbReference type="CDD" id="cd01087">
    <property type="entry name" value="Prolidase"/>
    <property type="match status" value="1"/>
</dbReference>
<keyword evidence="8" id="KW-0479">Metal-binding</keyword>
<feature type="compositionally biased region" description="Low complexity" evidence="13">
    <location>
        <begin position="242"/>
        <end position="255"/>
    </location>
</feature>
<dbReference type="EC" id="3.4.11.9" evidence="5"/>
<evidence type="ECO:0000256" key="13">
    <source>
        <dbReference type="SAM" id="MobiDB-lite"/>
    </source>
</evidence>
<dbReference type="FunFam" id="3.90.230.10:FF:000002">
    <property type="entry name" value="Xaa-Pro aminopeptidase 3"/>
    <property type="match status" value="1"/>
</dbReference>